<protein>
    <submittedName>
        <fullName evidence="2">Uncharacterized protein</fullName>
    </submittedName>
</protein>
<organism evidence="2 3">
    <name type="scientific">Hypsibius exemplaris</name>
    <name type="common">Freshwater tardigrade</name>
    <dbReference type="NCBI Taxonomy" id="2072580"/>
    <lineage>
        <taxon>Eukaryota</taxon>
        <taxon>Metazoa</taxon>
        <taxon>Ecdysozoa</taxon>
        <taxon>Tardigrada</taxon>
        <taxon>Eutardigrada</taxon>
        <taxon>Parachela</taxon>
        <taxon>Hypsibioidea</taxon>
        <taxon>Hypsibiidae</taxon>
        <taxon>Hypsibius</taxon>
    </lineage>
</organism>
<keyword evidence="1" id="KW-1133">Transmembrane helix</keyword>
<reference evidence="3" key="1">
    <citation type="submission" date="2017-01" db="EMBL/GenBank/DDBJ databases">
        <title>Comparative genomics of anhydrobiosis in the tardigrade Hypsibius dujardini.</title>
        <authorList>
            <person name="Yoshida Y."/>
            <person name="Koutsovoulos G."/>
            <person name="Laetsch D."/>
            <person name="Stevens L."/>
            <person name="Kumar S."/>
            <person name="Horikawa D."/>
            <person name="Ishino K."/>
            <person name="Komine S."/>
            <person name="Tomita M."/>
            <person name="Blaxter M."/>
            <person name="Arakawa K."/>
        </authorList>
    </citation>
    <scope>NUCLEOTIDE SEQUENCE [LARGE SCALE GENOMIC DNA]</scope>
    <source>
        <strain evidence="3">Z151</strain>
    </source>
</reference>
<keyword evidence="1" id="KW-0812">Transmembrane</keyword>
<proteinExistence type="predicted"/>
<evidence type="ECO:0000313" key="2">
    <source>
        <dbReference type="EMBL" id="OQV16557.1"/>
    </source>
</evidence>
<evidence type="ECO:0000313" key="3">
    <source>
        <dbReference type="Proteomes" id="UP000192578"/>
    </source>
</evidence>
<keyword evidence="1" id="KW-0472">Membrane</keyword>
<feature type="transmembrane region" description="Helical" evidence="1">
    <location>
        <begin position="39"/>
        <end position="60"/>
    </location>
</feature>
<dbReference type="AlphaFoldDB" id="A0A1W0WN20"/>
<comment type="caution">
    <text evidence="2">The sequence shown here is derived from an EMBL/GenBank/DDBJ whole genome shotgun (WGS) entry which is preliminary data.</text>
</comment>
<dbReference type="EMBL" id="MTYJ01000072">
    <property type="protein sequence ID" value="OQV16557.1"/>
    <property type="molecule type" value="Genomic_DNA"/>
</dbReference>
<sequence>MDIDVISPQSLLCALTGYGRPANGKSSQQPSRKAKTVHVLQLSLSLAFLLAATSVTLWSLSDVIGRIFHFTKTSQPLLSSPSSTTSGLARIHYVERSCCRVRCQPLRLVLPSIRPFTKLLNFLPNRNRITTRRTPSIIMDPVFS</sequence>
<evidence type="ECO:0000256" key="1">
    <source>
        <dbReference type="SAM" id="Phobius"/>
    </source>
</evidence>
<name>A0A1W0WN20_HYPEX</name>
<keyword evidence="3" id="KW-1185">Reference proteome</keyword>
<gene>
    <name evidence="2" type="ORF">BV898_09232</name>
</gene>
<dbReference type="Proteomes" id="UP000192578">
    <property type="component" value="Unassembled WGS sequence"/>
</dbReference>
<accession>A0A1W0WN20</accession>